<dbReference type="EMBL" id="JH795861">
    <property type="protein sequence ID" value="EJU02926.1"/>
    <property type="molecule type" value="Genomic_DNA"/>
</dbReference>
<dbReference type="STRING" id="1858805.M5FXZ5"/>
<accession>M5FXZ5</accession>
<proteinExistence type="predicted"/>
<reference evidence="2 3" key="1">
    <citation type="journal article" date="2012" name="Science">
        <title>The Paleozoic origin of enzymatic lignin decomposition reconstructed from 31 fungal genomes.</title>
        <authorList>
            <person name="Floudas D."/>
            <person name="Binder M."/>
            <person name="Riley R."/>
            <person name="Barry K."/>
            <person name="Blanchette R.A."/>
            <person name="Henrissat B."/>
            <person name="Martinez A.T."/>
            <person name="Otillar R."/>
            <person name="Spatafora J.W."/>
            <person name="Yadav J.S."/>
            <person name="Aerts A."/>
            <person name="Benoit I."/>
            <person name="Boyd A."/>
            <person name="Carlson A."/>
            <person name="Copeland A."/>
            <person name="Coutinho P.M."/>
            <person name="de Vries R.P."/>
            <person name="Ferreira P."/>
            <person name="Findley K."/>
            <person name="Foster B."/>
            <person name="Gaskell J."/>
            <person name="Glotzer D."/>
            <person name="Gorecki P."/>
            <person name="Heitman J."/>
            <person name="Hesse C."/>
            <person name="Hori C."/>
            <person name="Igarashi K."/>
            <person name="Jurgens J.A."/>
            <person name="Kallen N."/>
            <person name="Kersten P."/>
            <person name="Kohler A."/>
            <person name="Kuees U."/>
            <person name="Kumar T.K.A."/>
            <person name="Kuo A."/>
            <person name="LaButti K."/>
            <person name="Larrondo L.F."/>
            <person name="Lindquist E."/>
            <person name="Ling A."/>
            <person name="Lombard V."/>
            <person name="Lucas S."/>
            <person name="Lundell T."/>
            <person name="Martin R."/>
            <person name="McLaughlin D.J."/>
            <person name="Morgenstern I."/>
            <person name="Morin E."/>
            <person name="Murat C."/>
            <person name="Nagy L.G."/>
            <person name="Nolan M."/>
            <person name="Ohm R.A."/>
            <person name="Patyshakuliyeva A."/>
            <person name="Rokas A."/>
            <person name="Ruiz-Duenas F.J."/>
            <person name="Sabat G."/>
            <person name="Salamov A."/>
            <person name="Samejima M."/>
            <person name="Schmutz J."/>
            <person name="Slot J.C."/>
            <person name="St John F."/>
            <person name="Stenlid J."/>
            <person name="Sun H."/>
            <person name="Sun S."/>
            <person name="Syed K."/>
            <person name="Tsang A."/>
            <person name="Wiebenga A."/>
            <person name="Young D."/>
            <person name="Pisabarro A."/>
            <person name="Eastwood D.C."/>
            <person name="Martin F."/>
            <person name="Cullen D."/>
            <person name="Grigoriev I.V."/>
            <person name="Hibbett D.S."/>
        </authorList>
    </citation>
    <scope>NUCLEOTIDE SEQUENCE [LARGE SCALE GENOMIC DNA]</scope>
    <source>
        <strain evidence="2 3">DJM-731 SS1</strain>
    </source>
</reference>
<dbReference type="HOGENOM" id="CLU_021768_3_3_1"/>
<dbReference type="Gene3D" id="3.90.1200.10">
    <property type="match status" value="1"/>
</dbReference>
<dbReference type="PANTHER" id="PTHR21310:SF15">
    <property type="entry name" value="AMINOGLYCOSIDE PHOSPHOTRANSFERASE DOMAIN-CONTAINING PROTEIN"/>
    <property type="match status" value="1"/>
</dbReference>
<dbReference type="InterPro" id="IPR002575">
    <property type="entry name" value="Aminoglycoside_PTrfase"/>
</dbReference>
<evidence type="ECO:0000313" key="2">
    <source>
        <dbReference type="EMBL" id="EJU02926.1"/>
    </source>
</evidence>
<evidence type="ECO:0000259" key="1">
    <source>
        <dbReference type="Pfam" id="PF01636"/>
    </source>
</evidence>
<dbReference type="RefSeq" id="XP_040629820.1">
    <property type="nucleotide sequence ID" value="XM_040774345.1"/>
</dbReference>
<feature type="domain" description="Aminoglycoside phosphotransferase" evidence="1">
    <location>
        <begin position="76"/>
        <end position="110"/>
    </location>
</feature>
<organism evidence="2 3">
    <name type="scientific">Dacryopinax primogenitus (strain DJM 731)</name>
    <name type="common">Brown rot fungus</name>
    <dbReference type="NCBI Taxonomy" id="1858805"/>
    <lineage>
        <taxon>Eukaryota</taxon>
        <taxon>Fungi</taxon>
        <taxon>Dikarya</taxon>
        <taxon>Basidiomycota</taxon>
        <taxon>Agaricomycotina</taxon>
        <taxon>Dacrymycetes</taxon>
        <taxon>Dacrymycetales</taxon>
        <taxon>Dacrymycetaceae</taxon>
        <taxon>Dacryopinax</taxon>
    </lineage>
</organism>
<gene>
    <name evidence="2" type="ORF">DACRYDRAFT_31180</name>
</gene>
<name>M5FXZ5_DACPD</name>
<feature type="non-terminal residue" evidence="2">
    <location>
        <position position="1"/>
    </location>
</feature>
<evidence type="ECO:0000313" key="3">
    <source>
        <dbReference type="Proteomes" id="UP000030653"/>
    </source>
</evidence>
<dbReference type="InterPro" id="IPR051678">
    <property type="entry name" value="AGP_Transferase"/>
</dbReference>
<feature type="non-terminal residue" evidence="2">
    <location>
        <position position="117"/>
    </location>
</feature>
<dbReference type="PANTHER" id="PTHR21310">
    <property type="entry name" value="AMINOGLYCOSIDE PHOSPHOTRANSFERASE-RELATED-RELATED"/>
    <property type="match status" value="1"/>
</dbReference>
<keyword evidence="3" id="KW-1185">Reference proteome</keyword>
<dbReference type="GeneID" id="63689407"/>
<dbReference type="AlphaFoldDB" id="M5FXZ5"/>
<sequence length="117" mass="13462">DERQRHVVEQLRVVVQKLRRIPTPHSNAICSAAGGPVIDERLDLWRECGPFENEPDMRRCLRYPGPGQGAVIKAPDVKIRFTHGDFAPKNIMVDPRTGAIIAIVDWEQSEWFPDYWE</sequence>
<dbReference type="InterPro" id="IPR011009">
    <property type="entry name" value="Kinase-like_dom_sf"/>
</dbReference>
<dbReference type="SUPFAM" id="SSF56112">
    <property type="entry name" value="Protein kinase-like (PK-like)"/>
    <property type="match status" value="1"/>
</dbReference>
<dbReference type="Proteomes" id="UP000030653">
    <property type="component" value="Unassembled WGS sequence"/>
</dbReference>
<dbReference type="Pfam" id="PF01636">
    <property type="entry name" value="APH"/>
    <property type="match status" value="1"/>
</dbReference>
<dbReference type="OrthoDB" id="5404599at2759"/>
<protein>
    <recommendedName>
        <fullName evidence="1">Aminoglycoside phosphotransferase domain-containing protein</fullName>
    </recommendedName>
</protein>